<sequence>MSERHGSMSKEPSHARPSQARSNPVHAPKNSSASQQWLRESRRQQRVDLLQNIAQNASHRNSHHHHHHQHEMPQSVRTISDARKPLDRAPPPRLPDVPDSRAPRNSVVVRRLAKGNVSPSVLATPLSLDFWSPMRTGDYQLPQVASDNEDESDLATANHPGRVSPSQKQFGTNGNFDVNQQIWQHINTLQQNFDRVKIANQMQEVLNYAVSMFYHGLGAEVLDELDEVQDKAQKMELRVINGQAQLWRAIILDEMGEKTLVPELLADSLLLMPAVAGYTLPITDAAPEDADFYQMWRLILMRGYGLELWRYYQTEDAKERPDEQPRDLYSAKSLDEAQDWIAKVCNMLGNCFERKNWPGPGQGRNLLRSSTLDSSSTITTSDASVVNHEIPVQQWRSPTKEELKDDNTMQARIIRDLEAHGSEYEQTIERLNADIARYKAERAVFDESLSTGNPYDTPSPYVADEEISPKSVSQGLNPEMRQGRATVTYQKLCEGNDLRRGISPTPPQEPVQQRLSGRLNLGPTRLSALMQGLAYGNNAQFRNLAPVQRLGPEFDPNIVPHCQKLGYGVSPDVAERCYEGHKVSQTENAGTIINHWANQAHGGRSLSSSSSAIGQPLSPNNIEPSEPSGKTWRERKASRNSLSSIPFGGDGTLRYGNFQRKRKNTPSQAWRANNLAADPRLSSTSGLPGTVSYSNDGKTHRSSSSDSYSPLPHKSKRVRRMSEPESNLSPWLGAKARTSTSVSNREISPRPVSYDRVRRKVRPGGDHEAFSGAKLSPLVQSDSSSGYGEKTYSPVRSTQQISSSGGYSEKDIASPSFSPQGSPRSGFCEETETPQSLSQPTEINSNTGERVQTKFPCLVTRRIPSGSRSTSSNVILSSASQPASLSRKASDIGRKSETPSITAQQLPSADDDSSSRWSKSSSLLSGTPASLKSTTLLPDDGSNHHHRRPSSHTASRRQSHPPSLTACSLSNQVRRPSTSSSAFASPLSNAEVLPLTDTPSLDEIEERRYHIREHEEQRRRSISSTSSASVSPNSYEVERRKSSSNFIQIEQPPRNTSAMSDVSRYDLQPMNTGKAESSSFNDDSDRSGGALVDTFTSALSIGGTRVIDNSVKSGSAKQTLLSTNGSSSNQQIGPINKPGFAHGRPSSEVSSTLKLQMPLLPTTPDRNSRNSVIPASPSPLRTTFKVSDDDESASMGTRHSDIGKREVASTGVQQSKPSEQYRAEDHESGPKDSREIGEGLEKLRELAIKHTKEVRNDKDLKRQGVHRKENDANSVLRSQNLRRHSYSDIQTPTPTPTAPPPLKFIKKHTIRDYNTLPANADALNEQPSIKYASIFDPSAPPFFSNGQVVKTSEVHATASPAPRRPEMSELYAGTGLPSTQTQIIQQSSSSSNYVNAQSHPDTAGPNSASSSDSAPKPKLIAKIPSPVAFVCGPSSPIISHGGGADQARGVVVQPQHQSIYEQISDAYGAPTPRSPDNRSSPPPNPITLHQRSSASLRGSWGDNEDSQFDPEQRDRKEREHKR</sequence>
<protein>
    <submittedName>
        <fullName evidence="1">Uncharacterized protein</fullName>
    </submittedName>
</protein>
<reference evidence="1" key="1">
    <citation type="submission" date="2022-10" db="EMBL/GenBank/DDBJ databases">
        <title>Culturing micro-colonial fungi from biological soil crusts in the Mojave desert and describing Neophaeococcomyces mojavensis, and introducing the new genera and species Taxawa tesnikishii.</title>
        <authorList>
            <person name="Kurbessoian T."/>
            <person name="Stajich J.E."/>
        </authorList>
    </citation>
    <scope>NUCLEOTIDE SEQUENCE</scope>
    <source>
        <strain evidence="1">JES_112</strain>
    </source>
</reference>
<gene>
    <name evidence="1" type="ORF">H2198_004394</name>
</gene>
<comment type="caution">
    <text evidence="1">The sequence shown here is derived from an EMBL/GenBank/DDBJ whole genome shotgun (WGS) entry which is preliminary data.</text>
</comment>
<name>A0ACC3A8L0_9EURO</name>
<evidence type="ECO:0000313" key="1">
    <source>
        <dbReference type="EMBL" id="KAJ9657271.1"/>
    </source>
</evidence>
<dbReference type="EMBL" id="JAPDRQ010000066">
    <property type="protein sequence ID" value="KAJ9657271.1"/>
    <property type="molecule type" value="Genomic_DNA"/>
</dbReference>
<evidence type="ECO:0000313" key="2">
    <source>
        <dbReference type="Proteomes" id="UP001172386"/>
    </source>
</evidence>
<accession>A0ACC3A8L0</accession>
<proteinExistence type="predicted"/>
<dbReference type="Proteomes" id="UP001172386">
    <property type="component" value="Unassembled WGS sequence"/>
</dbReference>
<keyword evidence="2" id="KW-1185">Reference proteome</keyword>
<organism evidence="1 2">
    <name type="scientific">Neophaeococcomyces mojaviensis</name>
    <dbReference type="NCBI Taxonomy" id="3383035"/>
    <lineage>
        <taxon>Eukaryota</taxon>
        <taxon>Fungi</taxon>
        <taxon>Dikarya</taxon>
        <taxon>Ascomycota</taxon>
        <taxon>Pezizomycotina</taxon>
        <taxon>Eurotiomycetes</taxon>
        <taxon>Chaetothyriomycetidae</taxon>
        <taxon>Chaetothyriales</taxon>
        <taxon>Chaetothyriales incertae sedis</taxon>
        <taxon>Neophaeococcomyces</taxon>
    </lineage>
</organism>